<gene>
    <name evidence="1" type="ORF">GCM10007894_22840</name>
</gene>
<organism evidence="1 2">
    <name type="scientific">Paraferrimonas haliotis</name>
    <dbReference type="NCBI Taxonomy" id="2013866"/>
    <lineage>
        <taxon>Bacteria</taxon>
        <taxon>Pseudomonadati</taxon>
        <taxon>Pseudomonadota</taxon>
        <taxon>Gammaproteobacteria</taxon>
        <taxon>Alteromonadales</taxon>
        <taxon>Ferrimonadaceae</taxon>
        <taxon>Paraferrimonas</taxon>
    </lineage>
</organism>
<protein>
    <submittedName>
        <fullName evidence="1">Uncharacterized protein</fullName>
    </submittedName>
</protein>
<evidence type="ECO:0000313" key="1">
    <source>
        <dbReference type="EMBL" id="GLS84307.1"/>
    </source>
</evidence>
<keyword evidence="2" id="KW-1185">Reference proteome</keyword>
<reference evidence="1 2" key="1">
    <citation type="journal article" date="2014" name="Int. J. Syst. Evol. Microbiol.">
        <title>Complete genome sequence of Corynebacterium casei LMG S-19264T (=DSM 44701T), isolated from a smear-ripened cheese.</title>
        <authorList>
            <consortium name="US DOE Joint Genome Institute (JGI-PGF)"/>
            <person name="Walter F."/>
            <person name="Albersmeier A."/>
            <person name="Kalinowski J."/>
            <person name="Ruckert C."/>
        </authorList>
    </citation>
    <scope>NUCLEOTIDE SEQUENCE [LARGE SCALE GENOMIC DNA]</scope>
    <source>
        <strain evidence="1 2">NBRC 112785</strain>
    </source>
</reference>
<dbReference type="Proteomes" id="UP001157439">
    <property type="component" value="Unassembled WGS sequence"/>
</dbReference>
<dbReference type="RefSeq" id="WP_095498209.1">
    <property type="nucleotide sequence ID" value="NZ_BSPO01000003.1"/>
</dbReference>
<proteinExistence type="predicted"/>
<accession>A0AA37TMR0</accession>
<sequence>MRKIAKVSNNEEVKRIMLYECEDGVYIFEYDNEHDSSATADYLQDSVEIVYEIAEEDYGVKPGDWQEISNPMEFCQGDRIEPVRVVGRNTGNPQWGKLEKLVSGNWVPLIE</sequence>
<comment type="caution">
    <text evidence="1">The sequence shown here is derived from an EMBL/GenBank/DDBJ whole genome shotgun (WGS) entry which is preliminary data.</text>
</comment>
<dbReference type="EMBL" id="BSPO01000003">
    <property type="protein sequence ID" value="GLS84307.1"/>
    <property type="molecule type" value="Genomic_DNA"/>
</dbReference>
<name>A0AA37TMR0_9GAMM</name>
<evidence type="ECO:0000313" key="2">
    <source>
        <dbReference type="Proteomes" id="UP001157439"/>
    </source>
</evidence>
<dbReference type="AlphaFoldDB" id="A0AA37TMR0"/>